<dbReference type="SUPFAM" id="SSF55874">
    <property type="entry name" value="ATPase domain of HSP90 chaperone/DNA topoisomerase II/histidine kinase"/>
    <property type="match status" value="1"/>
</dbReference>
<dbReference type="Pfam" id="PF00672">
    <property type="entry name" value="HAMP"/>
    <property type="match status" value="1"/>
</dbReference>
<evidence type="ECO:0000256" key="11">
    <source>
        <dbReference type="ARBA" id="ARBA00023012"/>
    </source>
</evidence>
<evidence type="ECO:0000259" key="16">
    <source>
        <dbReference type="PROSITE" id="PS50113"/>
    </source>
</evidence>
<evidence type="ECO:0000256" key="9">
    <source>
        <dbReference type="ARBA" id="ARBA00022777"/>
    </source>
</evidence>
<evidence type="ECO:0000256" key="6">
    <source>
        <dbReference type="ARBA" id="ARBA00022553"/>
    </source>
</evidence>
<dbReference type="PROSITE" id="PS50885">
    <property type="entry name" value="HAMP"/>
    <property type="match status" value="1"/>
</dbReference>
<keyword evidence="13" id="KW-0812">Transmembrane</keyword>
<dbReference type="OrthoDB" id="9813151at2"/>
<dbReference type="EC" id="2.7.13.3" evidence="4"/>
<evidence type="ECO:0000259" key="17">
    <source>
        <dbReference type="PROSITE" id="PS50885"/>
    </source>
</evidence>
<keyword evidence="8" id="KW-0547">Nucleotide-binding</keyword>
<gene>
    <name evidence="18" type="ORF">FBF83_17765</name>
</gene>
<dbReference type="GO" id="GO:0006355">
    <property type="term" value="P:regulation of DNA-templated transcription"/>
    <property type="evidence" value="ECO:0007669"/>
    <property type="project" value="InterPro"/>
</dbReference>
<dbReference type="InterPro" id="IPR005467">
    <property type="entry name" value="His_kinase_dom"/>
</dbReference>
<evidence type="ECO:0000256" key="8">
    <source>
        <dbReference type="ARBA" id="ARBA00022741"/>
    </source>
</evidence>
<evidence type="ECO:0000313" key="18">
    <source>
        <dbReference type="EMBL" id="TKD67897.1"/>
    </source>
</evidence>
<sequence length="472" mass="54084">MKKFRSRFLNAQFVILFFVFLIMIVFLGNLFEGILFEGASQEALSNMWLTLIISFATAFFIIIYISLRISTQLTKPLEGALKVANELASGNFQARTYEYKLDETGQLSHALNILARNLQNMTTSYEMQQNRLMTLIENMDSGLILIDTKGYINLVNRFYKETFGIHANEYIDSLYYEALPYREIIRLVEETLLVEKTVRKQVELQVGIEIRHFDVSGAPILDHGDKLKGVVLVFHDITELKKLEQMRKDFVANVSHELKTPVTSLKGFAETLLDGAMENKAFRTRFLTIILNESDRLQSLIQDLLDLSKMEQKHFSLNWQDADLQEIIDDCLLMTKSKADKKSIELSVEYEGNLNIKGDIHRLKQVFLNLIANSLTYTQENGKVNIMVKETNETVNFIISDNGIGISKEEIPRIFERFYRVDRARSRNSGGTGLGLAIVKHLIEAHNGKIQVDSEPGKGTTFRISLLKKRKF</sequence>
<evidence type="ECO:0000259" key="15">
    <source>
        <dbReference type="PROSITE" id="PS50112"/>
    </source>
</evidence>
<dbReference type="PANTHER" id="PTHR45453">
    <property type="entry name" value="PHOSPHATE REGULON SENSOR PROTEIN PHOR"/>
    <property type="match status" value="1"/>
</dbReference>
<organism evidence="18 19">
    <name type="scientific">Guptibacillus hwajinpoensis</name>
    <dbReference type="NCBI Taxonomy" id="208199"/>
    <lineage>
        <taxon>Bacteria</taxon>
        <taxon>Bacillati</taxon>
        <taxon>Bacillota</taxon>
        <taxon>Bacilli</taxon>
        <taxon>Bacillales</taxon>
        <taxon>Guptibacillaceae</taxon>
        <taxon>Guptibacillus</taxon>
    </lineage>
</organism>
<dbReference type="SMART" id="SM00388">
    <property type="entry name" value="HisKA"/>
    <property type="match status" value="1"/>
</dbReference>
<dbReference type="GO" id="GO:0004721">
    <property type="term" value="F:phosphoprotein phosphatase activity"/>
    <property type="evidence" value="ECO:0007669"/>
    <property type="project" value="TreeGrafter"/>
</dbReference>
<comment type="catalytic activity">
    <reaction evidence="1">
        <text>ATP + protein L-histidine = ADP + protein N-phospho-L-histidine.</text>
        <dbReference type="EC" id="2.7.13.3"/>
    </reaction>
</comment>
<dbReference type="Pfam" id="PF00512">
    <property type="entry name" value="HisKA"/>
    <property type="match status" value="1"/>
</dbReference>
<dbReference type="CDD" id="cd06225">
    <property type="entry name" value="HAMP"/>
    <property type="match status" value="1"/>
</dbReference>
<dbReference type="SUPFAM" id="SSF47384">
    <property type="entry name" value="Homodimeric domain of signal transducing histidine kinase"/>
    <property type="match status" value="1"/>
</dbReference>
<dbReference type="CDD" id="cd00075">
    <property type="entry name" value="HATPase"/>
    <property type="match status" value="1"/>
</dbReference>
<dbReference type="GO" id="GO:0000155">
    <property type="term" value="F:phosphorelay sensor kinase activity"/>
    <property type="evidence" value="ECO:0007669"/>
    <property type="project" value="InterPro"/>
</dbReference>
<keyword evidence="13" id="KW-1133">Transmembrane helix</keyword>
<dbReference type="InterPro" id="IPR004358">
    <property type="entry name" value="Sig_transdc_His_kin-like_C"/>
</dbReference>
<dbReference type="InterPro" id="IPR000014">
    <property type="entry name" value="PAS"/>
</dbReference>
<feature type="transmembrane region" description="Helical" evidence="13">
    <location>
        <begin position="48"/>
        <end position="67"/>
    </location>
</feature>
<dbReference type="Pfam" id="PF00989">
    <property type="entry name" value="PAS"/>
    <property type="match status" value="1"/>
</dbReference>
<dbReference type="CDD" id="cd00082">
    <property type="entry name" value="HisKA"/>
    <property type="match status" value="1"/>
</dbReference>
<dbReference type="InterPro" id="IPR036890">
    <property type="entry name" value="HATPase_C_sf"/>
</dbReference>
<evidence type="ECO:0000313" key="19">
    <source>
        <dbReference type="Proteomes" id="UP000310541"/>
    </source>
</evidence>
<dbReference type="FunFam" id="1.10.287.130:FF:000001">
    <property type="entry name" value="Two-component sensor histidine kinase"/>
    <property type="match status" value="1"/>
</dbReference>
<protein>
    <recommendedName>
        <fullName evidence="4">histidine kinase</fullName>
        <ecNumber evidence="4">2.7.13.3</ecNumber>
    </recommendedName>
</protein>
<feature type="domain" description="Histidine kinase" evidence="14">
    <location>
        <begin position="253"/>
        <end position="470"/>
    </location>
</feature>
<keyword evidence="9" id="KW-0418">Kinase</keyword>
<dbReference type="GO" id="GO:0016036">
    <property type="term" value="P:cellular response to phosphate starvation"/>
    <property type="evidence" value="ECO:0007669"/>
    <property type="project" value="TreeGrafter"/>
</dbReference>
<dbReference type="PROSITE" id="PS50112">
    <property type="entry name" value="PAS"/>
    <property type="match status" value="1"/>
</dbReference>
<feature type="domain" description="PAC" evidence="16">
    <location>
        <begin position="196"/>
        <end position="249"/>
    </location>
</feature>
<dbReference type="InterPro" id="IPR035965">
    <property type="entry name" value="PAS-like_dom_sf"/>
</dbReference>
<dbReference type="NCBIfam" id="TIGR00229">
    <property type="entry name" value="sensory_box"/>
    <property type="match status" value="1"/>
</dbReference>
<dbReference type="RefSeq" id="WP_136948495.1">
    <property type="nucleotide sequence ID" value="NZ_SWFM01000007.1"/>
</dbReference>
<dbReference type="Proteomes" id="UP000310541">
    <property type="component" value="Unassembled WGS sequence"/>
</dbReference>
<dbReference type="SUPFAM" id="SSF55785">
    <property type="entry name" value="PYP-like sensor domain (PAS domain)"/>
    <property type="match status" value="1"/>
</dbReference>
<comment type="subcellular location">
    <subcellularLocation>
        <location evidence="3">Cell membrane</location>
        <topology evidence="3">Multi-pass membrane protein</topology>
    </subcellularLocation>
    <subcellularLocation>
        <location evidence="2">Membrane raft</location>
        <topology evidence="2">Multi-pass membrane protein</topology>
    </subcellularLocation>
</comment>
<reference evidence="18 19" key="1">
    <citation type="submission" date="2019-04" db="EMBL/GenBank/DDBJ databases">
        <title>Genome sequence of Bacillus hwajinpoensis strain Y2.</title>
        <authorList>
            <person name="Fair J.L."/>
            <person name="Maclea K.S."/>
        </authorList>
    </citation>
    <scope>NUCLEOTIDE SEQUENCE [LARGE SCALE GENOMIC DNA]</scope>
    <source>
        <strain evidence="18 19">Y2</strain>
    </source>
</reference>
<name>A0A4U1MAR1_9BACL</name>
<comment type="caution">
    <text evidence="18">The sequence shown here is derived from an EMBL/GenBank/DDBJ whole genome shotgun (WGS) entry which is preliminary data.</text>
</comment>
<dbReference type="GO" id="GO:0045121">
    <property type="term" value="C:membrane raft"/>
    <property type="evidence" value="ECO:0007669"/>
    <property type="project" value="UniProtKB-SubCell"/>
</dbReference>
<evidence type="ECO:0000259" key="14">
    <source>
        <dbReference type="PROSITE" id="PS50109"/>
    </source>
</evidence>
<keyword evidence="12 13" id="KW-0472">Membrane</keyword>
<feature type="transmembrane region" description="Helical" evidence="13">
    <location>
        <begin position="12"/>
        <end position="36"/>
    </location>
</feature>
<feature type="domain" description="HAMP" evidence="17">
    <location>
        <begin position="71"/>
        <end position="123"/>
    </location>
</feature>
<dbReference type="Gene3D" id="3.30.565.10">
    <property type="entry name" value="Histidine kinase-like ATPase, C-terminal domain"/>
    <property type="match status" value="1"/>
</dbReference>
<dbReference type="InterPro" id="IPR003594">
    <property type="entry name" value="HATPase_dom"/>
</dbReference>
<dbReference type="PROSITE" id="PS50109">
    <property type="entry name" value="HIS_KIN"/>
    <property type="match status" value="1"/>
</dbReference>
<dbReference type="InterPro" id="IPR036097">
    <property type="entry name" value="HisK_dim/P_sf"/>
</dbReference>
<evidence type="ECO:0000256" key="12">
    <source>
        <dbReference type="ARBA" id="ARBA00023136"/>
    </source>
</evidence>
<dbReference type="Gene3D" id="1.10.287.130">
    <property type="match status" value="1"/>
</dbReference>
<dbReference type="Pfam" id="PF02518">
    <property type="entry name" value="HATPase_c"/>
    <property type="match status" value="1"/>
</dbReference>
<dbReference type="CDD" id="cd00130">
    <property type="entry name" value="PAS"/>
    <property type="match status" value="1"/>
</dbReference>
<dbReference type="PRINTS" id="PR00344">
    <property type="entry name" value="BCTRLSENSOR"/>
</dbReference>
<dbReference type="InterPro" id="IPR003661">
    <property type="entry name" value="HisK_dim/P_dom"/>
</dbReference>
<dbReference type="InterPro" id="IPR003660">
    <property type="entry name" value="HAMP_dom"/>
</dbReference>
<dbReference type="FunFam" id="3.30.565.10:FF:000023">
    <property type="entry name" value="PAS domain-containing sensor histidine kinase"/>
    <property type="match status" value="1"/>
</dbReference>
<dbReference type="NCBIfam" id="NF046044">
    <property type="entry name" value="PnpS"/>
    <property type="match status" value="1"/>
</dbReference>
<evidence type="ECO:0000256" key="1">
    <source>
        <dbReference type="ARBA" id="ARBA00000085"/>
    </source>
</evidence>
<dbReference type="EMBL" id="SWFM01000007">
    <property type="protein sequence ID" value="TKD67897.1"/>
    <property type="molecule type" value="Genomic_DNA"/>
</dbReference>
<keyword evidence="7" id="KW-0808">Transferase</keyword>
<keyword evidence="11" id="KW-0902">Two-component regulatory system</keyword>
<dbReference type="InterPro" id="IPR050351">
    <property type="entry name" value="BphY/WalK/GraS-like"/>
</dbReference>
<dbReference type="InterPro" id="IPR000700">
    <property type="entry name" value="PAS-assoc_C"/>
</dbReference>
<keyword evidence="6" id="KW-0597">Phosphoprotein</keyword>
<evidence type="ECO:0000256" key="5">
    <source>
        <dbReference type="ARBA" id="ARBA00022475"/>
    </source>
</evidence>
<dbReference type="AlphaFoldDB" id="A0A4U1MAR1"/>
<dbReference type="GO" id="GO:0005524">
    <property type="term" value="F:ATP binding"/>
    <property type="evidence" value="ECO:0007669"/>
    <property type="project" value="UniProtKB-KW"/>
</dbReference>
<dbReference type="PANTHER" id="PTHR45453:SF1">
    <property type="entry name" value="PHOSPHATE REGULON SENSOR PROTEIN PHOR"/>
    <property type="match status" value="1"/>
</dbReference>
<evidence type="ECO:0000256" key="10">
    <source>
        <dbReference type="ARBA" id="ARBA00022840"/>
    </source>
</evidence>
<proteinExistence type="predicted"/>
<dbReference type="InterPro" id="IPR013767">
    <property type="entry name" value="PAS_fold"/>
</dbReference>
<dbReference type="SMART" id="SM00304">
    <property type="entry name" value="HAMP"/>
    <property type="match status" value="1"/>
</dbReference>
<dbReference type="Gene3D" id="3.30.450.20">
    <property type="entry name" value="PAS domain"/>
    <property type="match status" value="1"/>
</dbReference>
<feature type="domain" description="PAS" evidence="15">
    <location>
        <begin position="128"/>
        <end position="201"/>
    </location>
</feature>
<keyword evidence="10" id="KW-0067">ATP-binding</keyword>
<dbReference type="GO" id="GO:0005886">
    <property type="term" value="C:plasma membrane"/>
    <property type="evidence" value="ECO:0007669"/>
    <property type="project" value="UniProtKB-SubCell"/>
</dbReference>
<evidence type="ECO:0000256" key="4">
    <source>
        <dbReference type="ARBA" id="ARBA00012438"/>
    </source>
</evidence>
<dbReference type="SUPFAM" id="SSF158472">
    <property type="entry name" value="HAMP domain-like"/>
    <property type="match status" value="1"/>
</dbReference>
<evidence type="ECO:0000256" key="3">
    <source>
        <dbReference type="ARBA" id="ARBA00004651"/>
    </source>
</evidence>
<evidence type="ECO:0000256" key="2">
    <source>
        <dbReference type="ARBA" id="ARBA00004314"/>
    </source>
</evidence>
<dbReference type="SMART" id="SM00387">
    <property type="entry name" value="HATPase_c"/>
    <property type="match status" value="1"/>
</dbReference>
<keyword evidence="5" id="KW-1003">Cell membrane</keyword>
<dbReference type="PROSITE" id="PS50113">
    <property type="entry name" value="PAC"/>
    <property type="match status" value="1"/>
</dbReference>
<accession>A0A4U1MAR1</accession>
<dbReference type="Gene3D" id="6.10.340.10">
    <property type="match status" value="1"/>
</dbReference>
<evidence type="ECO:0000256" key="13">
    <source>
        <dbReference type="SAM" id="Phobius"/>
    </source>
</evidence>
<evidence type="ECO:0000256" key="7">
    <source>
        <dbReference type="ARBA" id="ARBA00022679"/>
    </source>
</evidence>